<feature type="domain" description="DJ-1/PfpI" evidence="1">
    <location>
        <begin position="22"/>
        <end position="204"/>
    </location>
</feature>
<dbReference type="Pfam" id="PF01965">
    <property type="entry name" value="DJ-1_PfpI"/>
    <property type="match status" value="1"/>
</dbReference>
<reference evidence="3" key="1">
    <citation type="journal article" date="2015" name="Genome Announc.">
        <title>Draft genome sequence of Talaromyces cellulolyticus strain Y-94, a source of lignocellulosic biomass-degrading enzymes.</title>
        <authorList>
            <person name="Fujii T."/>
            <person name="Koike H."/>
            <person name="Sawayama S."/>
            <person name="Yano S."/>
            <person name="Inoue H."/>
        </authorList>
    </citation>
    <scope>NUCLEOTIDE SEQUENCE [LARGE SCALE GENOMIC DNA]</scope>
    <source>
        <strain evidence="3">Y-94</strain>
    </source>
</reference>
<dbReference type="AlphaFoldDB" id="A0A6V8HCB6"/>
<proteinExistence type="predicted"/>
<dbReference type="Proteomes" id="UP000053095">
    <property type="component" value="Unassembled WGS sequence"/>
</dbReference>
<protein>
    <submittedName>
        <fullName evidence="2">ThiJ/PfpI family protein</fullName>
    </submittedName>
</protein>
<dbReference type="CDD" id="cd03139">
    <property type="entry name" value="GATase1_PfpI_2"/>
    <property type="match status" value="1"/>
</dbReference>
<dbReference type="PANTHER" id="PTHR43130:SF15">
    <property type="entry name" value="THIJ_PFPI FAMILY PROTEIN (AFU_ORTHOLOGUE AFUA_5G14240)"/>
    <property type="match status" value="1"/>
</dbReference>
<dbReference type="Gene3D" id="3.40.50.880">
    <property type="match status" value="1"/>
</dbReference>
<organism evidence="2 3">
    <name type="scientific">Talaromyces pinophilus</name>
    <name type="common">Penicillium pinophilum</name>
    <dbReference type="NCBI Taxonomy" id="128442"/>
    <lineage>
        <taxon>Eukaryota</taxon>
        <taxon>Fungi</taxon>
        <taxon>Dikarya</taxon>
        <taxon>Ascomycota</taxon>
        <taxon>Pezizomycotina</taxon>
        <taxon>Eurotiomycetes</taxon>
        <taxon>Eurotiomycetidae</taxon>
        <taxon>Eurotiales</taxon>
        <taxon>Trichocomaceae</taxon>
        <taxon>Talaromyces</taxon>
        <taxon>Talaromyces sect. Talaromyces</taxon>
    </lineage>
</organism>
<evidence type="ECO:0000259" key="1">
    <source>
        <dbReference type="Pfam" id="PF01965"/>
    </source>
</evidence>
<evidence type="ECO:0000313" key="3">
    <source>
        <dbReference type="Proteomes" id="UP000053095"/>
    </source>
</evidence>
<dbReference type="PANTHER" id="PTHR43130">
    <property type="entry name" value="ARAC-FAMILY TRANSCRIPTIONAL REGULATOR"/>
    <property type="match status" value="1"/>
</dbReference>
<dbReference type="SUPFAM" id="SSF52317">
    <property type="entry name" value="Class I glutamine amidotransferase-like"/>
    <property type="match status" value="1"/>
</dbReference>
<gene>
    <name evidence="2" type="ORF">TCE0_033r09490</name>
</gene>
<name>A0A6V8HCB6_TALPI</name>
<dbReference type="EMBL" id="DF933829">
    <property type="protein sequence ID" value="GAM38619.1"/>
    <property type="molecule type" value="Genomic_DNA"/>
</dbReference>
<evidence type="ECO:0000313" key="2">
    <source>
        <dbReference type="EMBL" id="GAM38619.1"/>
    </source>
</evidence>
<comment type="caution">
    <text evidence="2">The sequence shown here is derived from an EMBL/GenBank/DDBJ whole genome shotgun (WGS) entry which is preliminary data.</text>
</comment>
<dbReference type="InterPro" id="IPR002818">
    <property type="entry name" value="DJ-1/PfpI"/>
</dbReference>
<sequence>MLSYQLLDTGLYHIEPPVHWSIVLFPGFQALDAFGPLDILNLVARYKKIELSIIAATLDPVSTDVAPLFPDKQEVWNPAGSNIGQAVVPTHTFDNPPEKIEVLLVPGGGGTRSEASAGPVIEFIGKIYPSLRYLLTVCTGSGLAARAGVLDGKRATSNKRAWNEVIALRDEPTWVRRARWVAEGNIWSSSGISAGMDMMFAYVEYVWGKEFANVISKRMEYVRNEDWDNDPFA</sequence>
<keyword evidence="3" id="KW-1185">Reference proteome</keyword>
<accession>A0A6V8HCB6</accession>
<dbReference type="InterPro" id="IPR052158">
    <property type="entry name" value="INH-QAR"/>
</dbReference>
<dbReference type="InterPro" id="IPR029062">
    <property type="entry name" value="Class_I_gatase-like"/>
</dbReference>